<gene>
    <name evidence="3" type="primary">Vigan.05G010800</name>
    <name evidence="3" type="ORF">VIGAN_05010800</name>
</gene>
<dbReference type="PROSITE" id="PS51485">
    <property type="entry name" value="PHYTOCYANIN"/>
    <property type="match status" value="1"/>
</dbReference>
<evidence type="ECO:0000313" key="3">
    <source>
        <dbReference type="EMBL" id="BAT86794.1"/>
    </source>
</evidence>
<dbReference type="SUPFAM" id="SSF49503">
    <property type="entry name" value="Cupredoxins"/>
    <property type="match status" value="1"/>
</dbReference>
<reference evidence="3 4" key="1">
    <citation type="journal article" date="2015" name="Sci. Rep.">
        <title>The power of single molecule real-time sequencing technology in the de novo assembly of a eukaryotic genome.</title>
        <authorList>
            <person name="Sakai H."/>
            <person name="Naito K."/>
            <person name="Ogiso-Tanaka E."/>
            <person name="Takahashi Y."/>
            <person name="Iseki K."/>
            <person name="Muto C."/>
            <person name="Satou K."/>
            <person name="Teruya K."/>
            <person name="Shiroma A."/>
            <person name="Shimoji M."/>
            <person name="Hirano T."/>
            <person name="Itoh T."/>
            <person name="Kaga A."/>
            <person name="Tomooka N."/>
        </authorList>
    </citation>
    <scope>NUCLEOTIDE SEQUENCE [LARGE SCALE GENOMIC DNA]</scope>
    <source>
        <strain evidence="4">cv. Shumari</strain>
    </source>
</reference>
<dbReference type="Pfam" id="PF02298">
    <property type="entry name" value="Cu_bind_like"/>
    <property type="match status" value="1"/>
</dbReference>
<dbReference type="OrthoDB" id="2011645at2759"/>
<dbReference type="GO" id="GO:0005886">
    <property type="term" value="C:plasma membrane"/>
    <property type="evidence" value="ECO:0007669"/>
    <property type="project" value="TreeGrafter"/>
</dbReference>
<dbReference type="CDD" id="cd11013">
    <property type="entry name" value="Plantacyanin"/>
    <property type="match status" value="1"/>
</dbReference>
<keyword evidence="1" id="KW-0732">Signal</keyword>
<protein>
    <recommendedName>
        <fullName evidence="2">Phytocyanin domain-containing protein</fullName>
    </recommendedName>
</protein>
<keyword evidence="4" id="KW-1185">Reference proteome</keyword>
<dbReference type="InterPro" id="IPR008972">
    <property type="entry name" value="Cupredoxin"/>
</dbReference>
<feature type="domain" description="Phytocyanin" evidence="2">
    <location>
        <begin position="26"/>
        <end position="116"/>
    </location>
</feature>
<evidence type="ECO:0000256" key="1">
    <source>
        <dbReference type="SAM" id="SignalP"/>
    </source>
</evidence>
<dbReference type="Gene3D" id="2.60.40.420">
    <property type="entry name" value="Cupredoxins - blue copper proteins"/>
    <property type="match status" value="1"/>
</dbReference>
<evidence type="ECO:0000259" key="2">
    <source>
        <dbReference type="PROSITE" id="PS51485"/>
    </source>
</evidence>
<evidence type="ECO:0000313" key="4">
    <source>
        <dbReference type="Proteomes" id="UP000291084"/>
    </source>
</evidence>
<dbReference type="EMBL" id="AP015038">
    <property type="protein sequence ID" value="BAT86794.1"/>
    <property type="molecule type" value="Genomic_DNA"/>
</dbReference>
<dbReference type="InterPro" id="IPR003245">
    <property type="entry name" value="Phytocyanin_dom"/>
</dbReference>
<accession>A0A0S3S1R8</accession>
<sequence>MERIMSAIVVVSLCTLLLCSDMAHANTYVVGGRDGWSTNASSWSGKVFKTVFNYNPTYHNVVIVDEAGYNTCTAGEGSKTYQSGHDSITLAKGTNYFICTFDGHCEAKMKIAATAA</sequence>
<dbReference type="PANTHER" id="PTHR33021">
    <property type="entry name" value="BLUE COPPER PROTEIN"/>
    <property type="match status" value="1"/>
</dbReference>
<organism evidence="3 4">
    <name type="scientific">Vigna angularis var. angularis</name>
    <dbReference type="NCBI Taxonomy" id="157739"/>
    <lineage>
        <taxon>Eukaryota</taxon>
        <taxon>Viridiplantae</taxon>
        <taxon>Streptophyta</taxon>
        <taxon>Embryophyta</taxon>
        <taxon>Tracheophyta</taxon>
        <taxon>Spermatophyta</taxon>
        <taxon>Magnoliopsida</taxon>
        <taxon>eudicotyledons</taxon>
        <taxon>Gunneridae</taxon>
        <taxon>Pentapetalae</taxon>
        <taxon>rosids</taxon>
        <taxon>fabids</taxon>
        <taxon>Fabales</taxon>
        <taxon>Fabaceae</taxon>
        <taxon>Papilionoideae</taxon>
        <taxon>50 kb inversion clade</taxon>
        <taxon>NPAAA clade</taxon>
        <taxon>indigoferoid/millettioid clade</taxon>
        <taxon>Phaseoleae</taxon>
        <taxon>Vigna</taxon>
    </lineage>
</organism>
<dbReference type="InterPro" id="IPR041844">
    <property type="entry name" value="Plantacyanin"/>
</dbReference>
<feature type="chain" id="PRO_5006617667" description="Phytocyanin domain-containing protein" evidence="1">
    <location>
        <begin position="26"/>
        <end position="116"/>
    </location>
</feature>
<dbReference type="InterPro" id="IPR039391">
    <property type="entry name" value="Phytocyanin-like"/>
</dbReference>
<dbReference type="GO" id="GO:0009055">
    <property type="term" value="F:electron transfer activity"/>
    <property type="evidence" value="ECO:0007669"/>
    <property type="project" value="InterPro"/>
</dbReference>
<dbReference type="Proteomes" id="UP000291084">
    <property type="component" value="Chromosome 5"/>
</dbReference>
<dbReference type="PANTHER" id="PTHR33021:SF341">
    <property type="entry name" value="BASIC BLUE PROTEIN-LIKE"/>
    <property type="match status" value="1"/>
</dbReference>
<name>A0A0S3S1R8_PHAAN</name>
<proteinExistence type="predicted"/>
<dbReference type="AlphaFoldDB" id="A0A0S3S1R8"/>
<feature type="signal peptide" evidence="1">
    <location>
        <begin position="1"/>
        <end position="25"/>
    </location>
</feature>